<dbReference type="PROSITE" id="PS51037">
    <property type="entry name" value="YEATS"/>
    <property type="match status" value="1"/>
</dbReference>
<organism evidence="12 13">
    <name type="scientific">Rhizoctonia solani</name>
    <dbReference type="NCBI Taxonomy" id="456999"/>
    <lineage>
        <taxon>Eukaryota</taxon>
        <taxon>Fungi</taxon>
        <taxon>Dikarya</taxon>
        <taxon>Basidiomycota</taxon>
        <taxon>Agaricomycotina</taxon>
        <taxon>Agaricomycetes</taxon>
        <taxon>Cantharellales</taxon>
        <taxon>Ceratobasidiaceae</taxon>
        <taxon>Rhizoctonia</taxon>
    </lineage>
</organism>
<feature type="region of interest" description="Disordered" evidence="10">
    <location>
        <begin position="1411"/>
        <end position="1474"/>
    </location>
</feature>
<dbReference type="Gene3D" id="2.60.40.1970">
    <property type="entry name" value="YEATS domain"/>
    <property type="match status" value="1"/>
</dbReference>
<dbReference type="Gene3D" id="3.40.50.720">
    <property type="entry name" value="NAD(P)-binding Rossmann-like Domain"/>
    <property type="match status" value="1"/>
</dbReference>
<feature type="compositionally biased region" description="Low complexity" evidence="10">
    <location>
        <begin position="1943"/>
        <end position="1952"/>
    </location>
</feature>
<evidence type="ECO:0000256" key="4">
    <source>
        <dbReference type="ARBA" id="ARBA00022532"/>
    </source>
</evidence>
<dbReference type="InterPro" id="IPR055129">
    <property type="entry name" value="YEATS_dom"/>
</dbReference>
<dbReference type="GO" id="GO:0005739">
    <property type="term" value="C:mitochondrion"/>
    <property type="evidence" value="ECO:0007669"/>
    <property type="project" value="TreeGrafter"/>
</dbReference>
<dbReference type="InterPro" id="IPR055127">
    <property type="entry name" value="YEATS2_3HBD"/>
</dbReference>
<dbReference type="Pfam" id="PF02866">
    <property type="entry name" value="Ldh_1_C"/>
    <property type="match status" value="1"/>
</dbReference>
<keyword evidence="5" id="KW-0560">Oxidoreductase</keyword>
<feature type="domain" description="YEATS" evidence="11">
    <location>
        <begin position="2158"/>
        <end position="2289"/>
    </location>
</feature>
<feature type="compositionally biased region" description="Basic and acidic residues" evidence="10">
    <location>
        <begin position="1411"/>
        <end position="1425"/>
    </location>
</feature>
<dbReference type="NCBIfam" id="TIGR01772">
    <property type="entry name" value="MDH_euk_gproteo"/>
    <property type="match status" value="1"/>
</dbReference>
<feature type="compositionally biased region" description="Basic and acidic residues" evidence="10">
    <location>
        <begin position="1156"/>
        <end position="1174"/>
    </location>
</feature>
<feature type="compositionally biased region" description="Low complexity" evidence="10">
    <location>
        <begin position="1358"/>
        <end position="1375"/>
    </location>
</feature>
<feature type="compositionally biased region" description="Polar residues" evidence="10">
    <location>
        <begin position="1131"/>
        <end position="1153"/>
    </location>
</feature>
<dbReference type="PROSITE" id="PS00068">
    <property type="entry name" value="MDH"/>
    <property type="match status" value="1"/>
</dbReference>
<feature type="region of interest" description="Disordered" evidence="10">
    <location>
        <begin position="2121"/>
        <end position="2159"/>
    </location>
</feature>
<dbReference type="Proteomes" id="UP000663888">
    <property type="component" value="Unassembled WGS sequence"/>
</dbReference>
<dbReference type="GO" id="GO:0005634">
    <property type="term" value="C:nucleus"/>
    <property type="evidence" value="ECO:0007669"/>
    <property type="project" value="UniProtKB-SubCell"/>
</dbReference>
<sequence>MNSPTPSTPSSGDSPQPLPVELANQHAIPAAAPSPNNAKRRLPSGSVPYGASNRRRREESLKEDKEREREREGERGMADVELMKYLNANKARGKADKAARQSLDDHERLREAAARSTGLHSILPDLGDDEQNTLKRRPAGIDLRQLARDEAAAKLCGEHPAPPTPLPTVPVFPCAQSALAAHTQLSGPLLKHQTPNTLARLVGTKAWKSRHGVFCTYALRNCSCAQPHRTSVPSCDSATRTLACLHLFATATPDALELARLIVTEDSVVFVVEPTLSLDDSRRGPRDLDGRKGVFQVQGISGAPPQPQPDKSAKRSLSRRRESAGANTINSGLSHRPHTLNLGLPSSSSSGNLVLGLDDDSRVHAVWFLQCPDADARQRWVSCIKRAVLLQRAERAGFGGTIHFTSPRSVTDPLPSGDLDVVLAMRAQAHRGSTVPYASPPVTPMTSTFSPTAHFAPVTPSSNAFVTGPASPLSPGSDTSHIDAISLAFTRSQTPTYAPSVLTTHTAPVSHTKSRSRSSTVTAPVQALRGLFNRPPSRSASVAATKRVRTSSGTIPTTPPPNHLASFTGVHESNAYPLGTPISAGLGSMDLSSSTTTTDEPLGTPGLGPSTLPGLGPAGLPLPTPTSTGPTSLPPPPRAKRAGSVSHVLYRGDETVRARDEEDGRRPVLVPMLSLSFGRGDDLDRGQHELSSKGQHDGSREQSDLDSRMQESQRVLPPMLAPPSSPLPVPPGPGASRSELQLPGVGVHATGSALALGLHQSPGSTPALTHSTVSASALPLPALNVPPANLPQPQPQHVTKLSLPSNPHPPTLALRTVGSIPILPGSWPIAPDPVSAVTPSDSAITPSAITPSDYHALSPSDTINFPPNDSYGFSPYRASMASDAFRVSIHSDAYQAVSPTSDMYLTAQEPPSASTYSVPGGSYLNLIGSSSNLHLPAAGSMSNFAGSASRLAVGSSSHLAMASASHLAMNSTSHLATTSTSHLATTSTSHFDTTSTSHLDLSDTTPHGSTPFTTTASDSSQASVYSIKVGRSSLDAFRPGGSDTVRSRSDTFRSNSSDLFRSNSDVFRSNSSDVFRSNGNGARVSLAFGRGVLHEYPEGDGWEGDASLRDYGSGSVRDYAHSGSARDYAHSGSQSAYTQSISVRESPTRTVATGSFRDREGSPVAYRDRDRDPDSAPSSPSSQADNYAGPTGGLFGNMPRDTFGVRRDSFGAVARESFGAVARESFGAVLRESGGVLRESGAMPRESFVVPDDSVHPFSSASPSQTPVKSAAPSPARRGHRRAGSYAGPTLYTIASGSLSFDRRQSQRSKPELPPAAPPPSVPLPPTPATSRPSTPVSRPRTPSRQSTSTPPVPPLPSAARSSLRTRLRMLSTPSTPEPVPRELGPPHEEDLAQPISRVPFQMLVREDSSIRRAPSEHGSCREVHGGMGTSLPPPPRTRPMAIRQYSYSASASDREGSSEGRRSDESGKRLYGARDSGVDANFATVYSLPSTMLSRAALRTVPTVRGIGQPLSLLLKQDKLVSSLSLYDIRGAPGVAADVSHVDTPSIVKGYPQEKLAEALQGVKVVVIPAGVPRKPGMTRDDLFNTNAGIVRDLAQAVADNAPDAHILIISNPVNSTVPIAAEVLKKAGKFDPKRLFGVTTLDVVRAARFLSEVDGAATPDDCPVTVVGGHSGVTIVPLLSQTKVGQSLQPDSEKWKALVNRIQYGGDEVVKAKDGAGSATLSMAYAAAKFANQLLRALNGEKGIVAPTFVKSPLYEKEGVEFFSSAVELGPGGVAKINSVGNVSPAEQKLIDECLPELKKNIAKGVKFVTEIPSALMKTEPNYERKQEDEYQCLNTQLESSEGRVDTNATLRAGREDELRAVLTHQIELEIALRKRVASVIEARIAWAEQLKNALIKGQGKQVTPDPIQAKRQAIESFRALHSPLDLDPHTSHPRGSSLFASEPATPYPSSSTPSKYLYLIPQSSDHTLLLLSCPHPSCPTPHPSATLQGLLNHARIAHGSSYAYASHDEFLRSPGVSTLIDAIQEPERYARILNEGVHVKLGGVRGLRELFEGAVGGAGLGLSADTGELAKLLGRKVRKGEIRAVGQDEVVDVESVDEPVEKERWKRYGVWAPRRGRRVVPAGGDEEDESVQDPSTVPAPQRAHTQAPATQHASGASRFHIKKRVVVSDWSRALRRSSVQADGPTHRWMSDHITTFLSAIRVQCASVPPAFADTITCSSPPFAISRLSKQPFLARVTLVFADENTKDVVITHWVDLDPVRSGSTTLGAEQIFDVELNKNAQLLSVDTSADHVPNSVLWSEDRGESNITSNIQEPINEAVVKREPPAEGSLSTEDIIDEEVPVDEGPEPVHDRIVPILSKLQARLPLTMEDAARAGHVPQVPYTLFDSRDELVDAVHGRRKAIEMCYTRAMLGILKTEYTAYDADLDPNLVESLTTARLYAHLLTQEVFPRPQLYVASVKVEEATPVPEEPAPPTSERTQYCAEIFIKRLTQEALRARSEMLGELARVPGKSALTSTHVSRALMDAPKPRLKRSEWLGFGVFKMRPYGSFHTTVLALLPLLLTQSNTWNIMCRQIVERYRFEACGHTRLKDGPVVGVKDCLKSTCSKSRKHPHNCNANSCKQKYERAIYPERPEPGYCSEKCEGRSSQECVIA</sequence>
<feature type="compositionally biased region" description="Basic and acidic residues" evidence="10">
    <location>
        <begin position="1453"/>
        <end position="1469"/>
    </location>
</feature>
<dbReference type="InterPro" id="IPR010097">
    <property type="entry name" value="Malate_DH_type1"/>
</dbReference>
<feature type="compositionally biased region" description="Basic and acidic residues" evidence="10">
    <location>
        <begin position="650"/>
        <end position="664"/>
    </location>
</feature>
<protein>
    <recommendedName>
        <fullName evidence="3">malate dehydrogenase</fullName>
        <ecNumber evidence="3">1.1.1.37</ecNumber>
    </recommendedName>
</protein>
<dbReference type="InterPro" id="IPR036291">
    <property type="entry name" value="NAD(P)-bd_dom_sf"/>
</dbReference>
<keyword evidence="7 9" id="KW-0539">Nucleus</keyword>
<evidence type="ECO:0000256" key="7">
    <source>
        <dbReference type="ARBA" id="ARBA00023242"/>
    </source>
</evidence>
<evidence type="ECO:0000313" key="13">
    <source>
        <dbReference type="Proteomes" id="UP000663888"/>
    </source>
</evidence>
<dbReference type="Pfam" id="PF22951">
    <property type="entry name" value="3HBD"/>
    <property type="match status" value="1"/>
</dbReference>
<keyword evidence="6" id="KW-0520">NAD</keyword>
<evidence type="ECO:0000256" key="1">
    <source>
        <dbReference type="ARBA" id="ARBA00008824"/>
    </source>
</evidence>
<feature type="compositionally biased region" description="Low complexity" evidence="10">
    <location>
        <begin position="987"/>
        <end position="1015"/>
    </location>
</feature>
<comment type="subcellular location">
    <subcellularLocation>
        <location evidence="9">Nucleus</location>
    </subcellularLocation>
</comment>
<dbReference type="GO" id="GO:0006108">
    <property type="term" value="P:malate metabolic process"/>
    <property type="evidence" value="ECO:0007669"/>
    <property type="project" value="InterPro"/>
</dbReference>
<feature type="region of interest" description="Disordered" evidence="10">
    <location>
        <begin position="1"/>
        <end position="76"/>
    </location>
</feature>
<feature type="compositionally biased region" description="Low complexity" evidence="10">
    <location>
        <begin position="1"/>
        <end position="15"/>
    </location>
</feature>
<comment type="catalytic activity">
    <reaction evidence="8">
        <text>(S)-malate + NAD(+) = oxaloacetate + NADH + H(+)</text>
        <dbReference type="Rhea" id="RHEA:21432"/>
        <dbReference type="ChEBI" id="CHEBI:15378"/>
        <dbReference type="ChEBI" id="CHEBI:15589"/>
        <dbReference type="ChEBI" id="CHEBI:16452"/>
        <dbReference type="ChEBI" id="CHEBI:57540"/>
        <dbReference type="ChEBI" id="CHEBI:57945"/>
        <dbReference type="EC" id="1.1.1.37"/>
    </reaction>
</comment>
<gene>
    <name evidence="12" type="ORF">RDB_LOCUS154788</name>
</gene>
<evidence type="ECO:0000259" key="11">
    <source>
        <dbReference type="PROSITE" id="PS51037"/>
    </source>
</evidence>
<feature type="region of interest" description="Disordered" evidence="10">
    <location>
        <begin position="1036"/>
        <end position="1055"/>
    </location>
</feature>
<evidence type="ECO:0000313" key="12">
    <source>
        <dbReference type="EMBL" id="CAE6502517.1"/>
    </source>
</evidence>
<dbReference type="GO" id="GO:0030060">
    <property type="term" value="F:L-malate dehydrogenase (NAD+) activity"/>
    <property type="evidence" value="ECO:0007669"/>
    <property type="project" value="UniProtKB-EC"/>
</dbReference>
<feature type="compositionally biased region" description="Low complexity" evidence="10">
    <location>
        <begin position="592"/>
        <end position="631"/>
    </location>
</feature>
<comment type="caution">
    <text evidence="12">The sequence shown here is derived from an EMBL/GenBank/DDBJ whole genome shotgun (WGS) entry which is preliminary data.</text>
</comment>
<evidence type="ECO:0000256" key="9">
    <source>
        <dbReference type="PROSITE-ProRule" id="PRU00376"/>
    </source>
</evidence>
<feature type="region of interest" description="Disordered" evidence="10">
    <location>
        <begin position="1926"/>
        <end position="1952"/>
    </location>
</feature>
<evidence type="ECO:0000256" key="5">
    <source>
        <dbReference type="ARBA" id="ARBA00023002"/>
    </source>
</evidence>
<feature type="region of interest" description="Disordered" evidence="10">
    <location>
        <begin position="297"/>
        <end position="344"/>
    </location>
</feature>
<evidence type="ECO:0000256" key="3">
    <source>
        <dbReference type="ARBA" id="ARBA00012995"/>
    </source>
</evidence>
<feature type="compositionally biased region" description="Low complexity" evidence="10">
    <location>
        <begin position="27"/>
        <end position="37"/>
    </location>
</feature>
<comment type="subunit">
    <text evidence="2">Homodimer.</text>
</comment>
<feature type="compositionally biased region" description="Pro residues" evidence="10">
    <location>
        <begin position="1312"/>
        <end position="1328"/>
    </location>
</feature>
<dbReference type="SUPFAM" id="SSF51735">
    <property type="entry name" value="NAD(P)-binding Rossmann-fold domains"/>
    <property type="match status" value="1"/>
</dbReference>
<feature type="region of interest" description="Disordered" evidence="10">
    <location>
        <begin position="587"/>
        <end position="664"/>
    </location>
</feature>
<feature type="region of interest" description="Disordered" evidence="10">
    <location>
        <begin position="987"/>
        <end position="1017"/>
    </location>
</feature>
<feature type="compositionally biased region" description="Low complexity" evidence="10">
    <location>
        <begin position="1175"/>
        <end position="1185"/>
    </location>
</feature>
<dbReference type="CDD" id="cd01337">
    <property type="entry name" value="MDH_glyoxysomal_mitochondrial"/>
    <property type="match status" value="1"/>
</dbReference>
<dbReference type="EC" id="1.1.1.37" evidence="3"/>
<feature type="compositionally biased region" description="Basic and acidic residues" evidence="10">
    <location>
        <begin position="679"/>
        <end position="711"/>
    </location>
</feature>
<dbReference type="FunFam" id="3.90.110.10:FF:000001">
    <property type="entry name" value="Malate dehydrogenase"/>
    <property type="match status" value="1"/>
</dbReference>
<dbReference type="InterPro" id="IPR015955">
    <property type="entry name" value="Lactate_DH/Glyco_Ohase_4_C"/>
</dbReference>
<feature type="compositionally biased region" description="Basic and acidic residues" evidence="10">
    <location>
        <begin position="56"/>
        <end position="76"/>
    </location>
</feature>
<dbReference type="PANTHER" id="PTHR11540">
    <property type="entry name" value="MALATE AND LACTATE DEHYDROGENASE"/>
    <property type="match status" value="1"/>
</dbReference>
<dbReference type="GO" id="GO:0006099">
    <property type="term" value="P:tricarboxylic acid cycle"/>
    <property type="evidence" value="ECO:0007669"/>
    <property type="project" value="UniProtKB-KW"/>
</dbReference>
<evidence type="ECO:0000256" key="6">
    <source>
        <dbReference type="ARBA" id="ARBA00023027"/>
    </source>
</evidence>
<dbReference type="Gene3D" id="3.90.110.10">
    <property type="entry name" value="Lactate dehydrogenase/glycoside hydrolase, family 4, C-terminal"/>
    <property type="match status" value="1"/>
</dbReference>
<name>A0A8H3HD64_9AGAM</name>
<accession>A0A8H3HD64</accession>
<feature type="region of interest" description="Disordered" evidence="10">
    <location>
        <begin position="677"/>
        <end position="740"/>
    </location>
</feature>
<comment type="similarity">
    <text evidence="1">Belongs to the LDH/MDH superfamily. MDH type 1 family.</text>
</comment>
<feature type="compositionally biased region" description="Polar residues" evidence="10">
    <location>
        <begin position="1257"/>
        <end position="1268"/>
    </location>
</feature>
<dbReference type="EMBL" id="CAJMWX010001695">
    <property type="protein sequence ID" value="CAE6502517.1"/>
    <property type="molecule type" value="Genomic_DNA"/>
</dbReference>
<keyword evidence="4" id="KW-0816">Tricarboxylic acid cycle</keyword>
<evidence type="ECO:0000256" key="8">
    <source>
        <dbReference type="ARBA" id="ARBA00048313"/>
    </source>
</evidence>
<dbReference type="PANTHER" id="PTHR11540:SF73">
    <property type="entry name" value="MALATE DEHYDROGENASE, MITOCHONDRIAL"/>
    <property type="match status" value="1"/>
</dbReference>
<feature type="region of interest" description="Disordered" evidence="10">
    <location>
        <begin position="1124"/>
        <end position="1200"/>
    </location>
</feature>
<dbReference type="InterPro" id="IPR038704">
    <property type="entry name" value="YEAST_sf"/>
</dbReference>
<feature type="region of interest" description="Disordered" evidence="10">
    <location>
        <begin position="532"/>
        <end position="568"/>
    </location>
</feature>
<proteinExistence type="inferred from homology"/>
<feature type="compositionally biased region" description="Basic and acidic residues" evidence="10">
    <location>
        <begin position="1301"/>
        <end position="1311"/>
    </location>
</feature>
<evidence type="ECO:0000256" key="2">
    <source>
        <dbReference type="ARBA" id="ARBA00011738"/>
    </source>
</evidence>
<dbReference type="Pfam" id="PF00056">
    <property type="entry name" value="Ldh_1_N"/>
    <property type="match status" value="1"/>
</dbReference>
<feature type="compositionally biased region" description="Polar residues" evidence="10">
    <location>
        <begin position="2146"/>
        <end position="2157"/>
    </location>
</feature>
<feature type="region of interest" description="Disordered" evidence="10">
    <location>
        <begin position="1248"/>
        <end position="1394"/>
    </location>
</feature>
<feature type="compositionally biased region" description="Pro residues" evidence="10">
    <location>
        <begin position="719"/>
        <end position="733"/>
    </location>
</feature>
<feature type="compositionally biased region" description="Low complexity" evidence="10">
    <location>
        <begin position="1329"/>
        <end position="1350"/>
    </location>
</feature>
<dbReference type="InterPro" id="IPR022383">
    <property type="entry name" value="Lactate/malate_DH_C"/>
</dbReference>
<dbReference type="InterPro" id="IPR001236">
    <property type="entry name" value="Lactate/malate_DH_N"/>
</dbReference>
<dbReference type="InterPro" id="IPR001252">
    <property type="entry name" value="Malate_DH_AS"/>
</dbReference>
<reference evidence="12" key="1">
    <citation type="submission" date="2021-01" db="EMBL/GenBank/DDBJ databases">
        <authorList>
            <person name="Kaushik A."/>
        </authorList>
    </citation>
    <scope>NUCLEOTIDE SEQUENCE</scope>
    <source>
        <strain evidence="12">AG4-R118</strain>
    </source>
</reference>
<evidence type="ECO:0000256" key="10">
    <source>
        <dbReference type="SAM" id="MobiDB-lite"/>
    </source>
</evidence>
<dbReference type="SUPFAM" id="SSF56327">
    <property type="entry name" value="LDH C-terminal domain-like"/>
    <property type="match status" value="1"/>
</dbReference>
<dbReference type="FunFam" id="3.40.50.720:FF:000013">
    <property type="entry name" value="Malate dehydrogenase"/>
    <property type="match status" value="1"/>
</dbReference>